<evidence type="ECO:0000256" key="5">
    <source>
        <dbReference type="ARBA" id="ARBA00022884"/>
    </source>
</evidence>
<keyword evidence="3 6" id="KW-0347">Helicase</keyword>
<comment type="function">
    <text evidence="7">RNA helicase.</text>
</comment>
<keyword evidence="4 6" id="KW-0067">ATP-binding</keyword>
<proteinExistence type="inferred from homology"/>
<sequence>MILRFCSFETCSPYTARALDSVFNYATMTPVQAAVLGSLPSERDMLLKAKTGTGKTLAFLVSALETLLKRRAARNDKAGSIVVISPTHELALQTAAEAAKLCKFHKLQIHTLVGGSARLRQARLLASRPADIIVGTPGRLRDLMDDSPHLRQAGERNEVLILDEADNLLEMGFRDVIQDIVGLFPKSRQTLLVFATVSPDIWQIGNIALQQDHDFVDLVPENEQNVHMHIPQRFAVHNTVKIPELIHRVVKANEGKKIILFCPTIKATMLYSRYLKAAKIRKVYELHSGMPQHLRRATSNRFRRSCHGILVTTDVTSRGMDYPDVHSVIQVGIPTTREQYIHRIGRTGRAGKDGSALIVLNEWERPFLETIKDLPIKECSEWSSDAMALKSARAMLVDLDGDTARQQAIKEVDKKMVTELITSLAGFYSTLGNLLSISVDQIPTRVSAFADAFNVPQPDKLIVLRALACNSFRHRRKAAPKGGRWSSLTGKRHHTVRSKRWRKKSFV</sequence>
<feature type="domain" description="Helicase C-terminal" evidence="10">
    <location>
        <begin position="241"/>
        <end position="400"/>
    </location>
</feature>
<feature type="region of interest" description="Disordered" evidence="8">
    <location>
        <begin position="478"/>
        <end position="507"/>
    </location>
</feature>
<dbReference type="EC" id="3.6.4.13" evidence="7"/>
<dbReference type="PANTHER" id="PTHR24031">
    <property type="entry name" value="RNA HELICASE"/>
    <property type="match status" value="1"/>
</dbReference>
<dbReference type="GO" id="GO:0016787">
    <property type="term" value="F:hydrolase activity"/>
    <property type="evidence" value="ECO:0007669"/>
    <property type="project" value="UniProtKB-KW"/>
</dbReference>
<keyword evidence="12" id="KW-1185">Reference proteome</keyword>
<dbReference type="Proteomes" id="UP000673691">
    <property type="component" value="Unassembled WGS sequence"/>
</dbReference>
<evidence type="ECO:0000259" key="10">
    <source>
        <dbReference type="PROSITE" id="PS51194"/>
    </source>
</evidence>
<evidence type="ECO:0000256" key="7">
    <source>
        <dbReference type="RuleBase" id="RU365068"/>
    </source>
</evidence>
<comment type="caution">
    <text evidence="11">The sequence shown here is derived from an EMBL/GenBank/DDBJ whole genome shotgun (WGS) entry which is preliminary data.</text>
</comment>
<dbReference type="CDD" id="cd18787">
    <property type="entry name" value="SF2_C_DEAD"/>
    <property type="match status" value="1"/>
</dbReference>
<dbReference type="PROSITE" id="PS51192">
    <property type="entry name" value="HELICASE_ATP_BIND_1"/>
    <property type="match status" value="1"/>
</dbReference>
<comment type="catalytic activity">
    <reaction evidence="7">
        <text>ATP + H2O = ADP + phosphate + H(+)</text>
        <dbReference type="Rhea" id="RHEA:13065"/>
        <dbReference type="ChEBI" id="CHEBI:15377"/>
        <dbReference type="ChEBI" id="CHEBI:15378"/>
        <dbReference type="ChEBI" id="CHEBI:30616"/>
        <dbReference type="ChEBI" id="CHEBI:43474"/>
        <dbReference type="ChEBI" id="CHEBI:456216"/>
        <dbReference type="EC" id="3.6.4.13"/>
    </reaction>
</comment>
<evidence type="ECO:0000256" key="2">
    <source>
        <dbReference type="ARBA" id="ARBA00022801"/>
    </source>
</evidence>
<name>A0A8H7ZQV0_9FUNG</name>
<reference evidence="11 12" key="1">
    <citation type="journal article" name="Sci. Rep.">
        <title>Genome-scale phylogenetic analyses confirm Olpidium as the closest living zoosporic fungus to the non-flagellated, terrestrial fungi.</title>
        <authorList>
            <person name="Chang Y."/>
            <person name="Rochon D."/>
            <person name="Sekimoto S."/>
            <person name="Wang Y."/>
            <person name="Chovatia M."/>
            <person name="Sandor L."/>
            <person name="Salamov A."/>
            <person name="Grigoriev I.V."/>
            <person name="Stajich J.E."/>
            <person name="Spatafora J.W."/>
        </authorList>
    </citation>
    <scope>NUCLEOTIDE SEQUENCE [LARGE SCALE GENOMIC DNA]</scope>
    <source>
        <strain evidence="11">S191</strain>
    </source>
</reference>
<dbReference type="PROSITE" id="PS51194">
    <property type="entry name" value="HELICASE_CTER"/>
    <property type="match status" value="1"/>
</dbReference>
<dbReference type="Pfam" id="PF00270">
    <property type="entry name" value="DEAD"/>
    <property type="match status" value="1"/>
</dbReference>
<dbReference type="InterPro" id="IPR011545">
    <property type="entry name" value="DEAD/DEAH_box_helicase_dom"/>
</dbReference>
<dbReference type="OrthoDB" id="193716at2759"/>
<dbReference type="PROSITE" id="PS00039">
    <property type="entry name" value="DEAD_ATP_HELICASE"/>
    <property type="match status" value="1"/>
</dbReference>
<dbReference type="InterPro" id="IPR001650">
    <property type="entry name" value="Helicase_C-like"/>
</dbReference>
<evidence type="ECO:0000313" key="12">
    <source>
        <dbReference type="Proteomes" id="UP000673691"/>
    </source>
</evidence>
<dbReference type="InterPro" id="IPR027417">
    <property type="entry name" value="P-loop_NTPase"/>
</dbReference>
<evidence type="ECO:0000259" key="9">
    <source>
        <dbReference type="PROSITE" id="PS51192"/>
    </source>
</evidence>
<dbReference type="InterPro" id="IPR000629">
    <property type="entry name" value="RNA-helicase_DEAD-box_CS"/>
</dbReference>
<dbReference type="GO" id="GO:0003724">
    <property type="term" value="F:RNA helicase activity"/>
    <property type="evidence" value="ECO:0007669"/>
    <property type="project" value="UniProtKB-EC"/>
</dbReference>
<evidence type="ECO:0000256" key="6">
    <source>
        <dbReference type="RuleBase" id="RU000492"/>
    </source>
</evidence>
<protein>
    <recommendedName>
        <fullName evidence="7">ATP-dependent RNA helicase</fullName>
        <ecNumber evidence="7">3.6.4.13</ecNumber>
    </recommendedName>
</protein>
<feature type="domain" description="Helicase ATP-binding" evidence="9">
    <location>
        <begin position="36"/>
        <end position="215"/>
    </location>
</feature>
<keyword evidence="1 6" id="KW-0547">Nucleotide-binding</keyword>
<accession>A0A8H7ZQV0</accession>
<dbReference type="GO" id="GO:0005524">
    <property type="term" value="F:ATP binding"/>
    <property type="evidence" value="ECO:0007669"/>
    <property type="project" value="UniProtKB-UniRule"/>
</dbReference>
<dbReference type="GO" id="GO:0003723">
    <property type="term" value="F:RNA binding"/>
    <property type="evidence" value="ECO:0007669"/>
    <property type="project" value="UniProtKB-UniRule"/>
</dbReference>
<evidence type="ECO:0000256" key="3">
    <source>
        <dbReference type="ARBA" id="ARBA00022806"/>
    </source>
</evidence>
<comment type="domain">
    <text evidence="7">The Q motif is unique to and characteristic of the DEAD box family of RNA helicases and controls ATP binding and hydrolysis.</text>
</comment>
<comment type="similarity">
    <text evidence="6">Belongs to the DEAD box helicase family.</text>
</comment>
<gene>
    <name evidence="11" type="ORF">BJ554DRAFT_1894</name>
</gene>
<dbReference type="Gene3D" id="3.40.50.300">
    <property type="entry name" value="P-loop containing nucleotide triphosphate hydrolases"/>
    <property type="match status" value="2"/>
</dbReference>
<keyword evidence="2 6" id="KW-0378">Hydrolase</keyword>
<organism evidence="11 12">
    <name type="scientific">Olpidium bornovanus</name>
    <dbReference type="NCBI Taxonomy" id="278681"/>
    <lineage>
        <taxon>Eukaryota</taxon>
        <taxon>Fungi</taxon>
        <taxon>Fungi incertae sedis</taxon>
        <taxon>Olpidiomycota</taxon>
        <taxon>Olpidiomycotina</taxon>
        <taxon>Olpidiomycetes</taxon>
        <taxon>Olpidiales</taxon>
        <taxon>Olpidiaceae</taxon>
        <taxon>Olpidium</taxon>
    </lineage>
</organism>
<evidence type="ECO:0000256" key="4">
    <source>
        <dbReference type="ARBA" id="ARBA00022840"/>
    </source>
</evidence>
<evidence type="ECO:0000313" key="11">
    <source>
        <dbReference type="EMBL" id="KAG5457978.1"/>
    </source>
</evidence>
<dbReference type="InterPro" id="IPR014001">
    <property type="entry name" value="Helicase_ATP-bd"/>
</dbReference>
<dbReference type="EMBL" id="JAEFCI010009177">
    <property type="protein sequence ID" value="KAG5457978.1"/>
    <property type="molecule type" value="Genomic_DNA"/>
</dbReference>
<evidence type="ECO:0000256" key="1">
    <source>
        <dbReference type="ARBA" id="ARBA00022741"/>
    </source>
</evidence>
<dbReference type="AlphaFoldDB" id="A0A8H7ZQV0"/>
<evidence type="ECO:0000256" key="8">
    <source>
        <dbReference type="SAM" id="MobiDB-lite"/>
    </source>
</evidence>
<dbReference type="Pfam" id="PF00271">
    <property type="entry name" value="Helicase_C"/>
    <property type="match status" value="1"/>
</dbReference>
<feature type="compositionally biased region" description="Basic residues" evidence="8">
    <location>
        <begin position="490"/>
        <end position="507"/>
    </location>
</feature>
<dbReference type="SMART" id="SM00490">
    <property type="entry name" value="HELICc"/>
    <property type="match status" value="1"/>
</dbReference>
<keyword evidence="5 7" id="KW-0694">RNA-binding</keyword>
<dbReference type="SMART" id="SM00487">
    <property type="entry name" value="DEXDc"/>
    <property type="match status" value="1"/>
</dbReference>
<dbReference type="SUPFAM" id="SSF52540">
    <property type="entry name" value="P-loop containing nucleoside triphosphate hydrolases"/>
    <property type="match status" value="1"/>
</dbReference>